<evidence type="ECO:0000256" key="4">
    <source>
        <dbReference type="ARBA" id="ARBA00022989"/>
    </source>
</evidence>
<evidence type="ECO:0000313" key="7">
    <source>
        <dbReference type="EMBL" id="OGG00849.1"/>
    </source>
</evidence>
<dbReference type="Proteomes" id="UP000179129">
    <property type="component" value="Unassembled WGS sequence"/>
</dbReference>
<organism evidence="7 8">
    <name type="scientific">Candidatus Glassbacteria bacterium RIFCSPLOWO2_12_FULL_58_11</name>
    <dbReference type="NCBI Taxonomy" id="1817867"/>
    <lineage>
        <taxon>Bacteria</taxon>
        <taxon>Candidatus Glassiibacteriota</taxon>
    </lineage>
</organism>
<evidence type="ECO:0000256" key="2">
    <source>
        <dbReference type="ARBA" id="ARBA00022448"/>
    </source>
</evidence>
<feature type="transmembrane region" description="Helical" evidence="6">
    <location>
        <begin position="45"/>
        <end position="65"/>
    </location>
</feature>
<reference evidence="7 8" key="1">
    <citation type="journal article" date="2016" name="Nat. Commun.">
        <title>Thousands of microbial genomes shed light on interconnected biogeochemical processes in an aquifer system.</title>
        <authorList>
            <person name="Anantharaman K."/>
            <person name="Brown C.T."/>
            <person name="Hug L.A."/>
            <person name="Sharon I."/>
            <person name="Castelle C.J."/>
            <person name="Probst A.J."/>
            <person name="Thomas B.C."/>
            <person name="Singh A."/>
            <person name="Wilkins M.J."/>
            <person name="Karaoz U."/>
            <person name="Brodie E.L."/>
            <person name="Williams K.H."/>
            <person name="Hubbard S.S."/>
            <person name="Banfield J.F."/>
        </authorList>
    </citation>
    <scope>NUCLEOTIDE SEQUENCE [LARGE SCALE GENOMIC DNA]</scope>
</reference>
<feature type="transmembrane region" description="Helical" evidence="6">
    <location>
        <begin position="348"/>
        <end position="372"/>
    </location>
</feature>
<feature type="transmembrane region" description="Helical" evidence="6">
    <location>
        <begin position="241"/>
        <end position="262"/>
    </location>
</feature>
<accession>A0A1F5YKX3</accession>
<dbReference type="GO" id="GO:0005886">
    <property type="term" value="C:plasma membrane"/>
    <property type="evidence" value="ECO:0007669"/>
    <property type="project" value="TreeGrafter"/>
</dbReference>
<dbReference type="STRING" id="1817867.A3F83_01335"/>
<keyword evidence="5 6" id="KW-0472">Membrane</keyword>
<protein>
    <recommendedName>
        <fullName evidence="9">Iron transporter</fullName>
    </recommendedName>
</protein>
<comment type="subcellular location">
    <subcellularLocation>
        <location evidence="1">Membrane</location>
        <topology evidence="1">Multi-pass membrane protein</topology>
    </subcellularLocation>
</comment>
<evidence type="ECO:0000256" key="5">
    <source>
        <dbReference type="ARBA" id="ARBA00023136"/>
    </source>
</evidence>
<feature type="transmembrane region" description="Helical" evidence="6">
    <location>
        <begin position="323"/>
        <end position="342"/>
    </location>
</feature>
<dbReference type="Pfam" id="PF01566">
    <property type="entry name" value="Nramp"/>
    <property type="match status" value="1"/>
</dbReference>
<keyword evidence="3 6" id="KW-0812">Transmembrane</keyword>
<keyword evidence="4 6" id="KW-1133">Transmembrane helix</keyword>
<evidence type="ECO:0008006" key="9">
    <source>
        <dbReference type="Google" id="ProtNLM"/>
    </source>
</evidence>
<gene>
    <name evidence="7" type="ORF">A3F83_01335</name>
</gene>
<feature type="transmembrane region" description="Helical" evidence="6">
    <location>
        <begin position="155"/>
        <end position="175"/>
    </location>
</feature>
<name>A0A1F5YKX3_9BACT</name>
<feature type="transmembrane region" description="Helical" evidence="6">
    <location>
        <begin position="131"/>
        <end position="148"/>
    </location>
</feature>
<feature type="transmembrane region" description="Helical" evidence="6">
    <location>
        <begin position="7"/>
        <end position="25"/>
    </location>
</feature>
<dbReference type="PANTHER" id="PTHR11706">
    <property type="entry name" value="SOLUTE CARRIER PROTEIN FAMILY 11 MEMBER"/>
    <property type="match status" value="1"/>
</dbReference>
<dbReference type="AlphaFoldDB" id="A0A1F5YKX3"/>
<dbReference type="GO" id="GO:0015086">
    <property type="term" value="F:cadmium ion transmembrane transporter activity"/>
    <property type="evidence" value="ECO:0007669"/>
    <property type="project" value="TreeGrafter"/>
</dbReference>
<feature type="transmembrane region" description="Helical" evidence="6">
    <location>
        <begin position="195"/>
        <end position="220"/>
    </location>
</feature>
<evidence type="ECO:0000256" key="1">
    <source>
        <dbReference type="ARBA" id="ARBA00004141"/>
    </source>
</evidence>
<dbReference type="GO" id="GO:0034755">
    <property type="term" value="P:iron ion transmembrane transport"/>
    <property type="evidence" value="ECO:0007669"/>
    <property type="project" value="TreeGrafter"/>
</dbReference>
<evidence type="ECO:0000256" key="6">
    <source>
        <dbReference type="SAM" id="Phobius"/>
    </source>
</evidence>
<keyword evidence="2" id="KW-0813">Transport</keyword>
<dbReference type="InterPro" id="IPR001046">
    <property type="entry name" value="NRAMP_fam"/>
</dbReference>
<dbReference type="GO" id="GO:0005384">
    <property type="term" value="F:manganese ion transmembrane transporter activity"/>
    <property type="evidence" value="ECO:0007669"/>
    <property type="project" value="TreeGrafter"/>
</dbReference>
<feature type="transmembrane region" description="Helical" evidence="6">
    <location>
        <begin position="384"/>
        <end position="410"/>
    </location>
</feature>
<proteinExistence type="predicted"/>
<feature type="transmembrane region" description="Helical" evidence="6">
    <location>
        <begin position="86"/>
        <end position="111"/>
    </location>
</feature>
<sequence length="418" mass="44777">MGIFKKAGILLAAVGPGLFLIGYNIGTGSITTMASAGSRYGMSLFWALVLSCVFTYVMLEAYGRYTAVTGETAMNAYRKHFRFGKALAIYSMIALIIGELTALAGVTAIVADMVHEWTGYAFGGEGANRTIVTLIIMIGSFILLWYGKYSRFEKFLILLVIIMGASFLLSMVLVVPRPMELVKGLVPEIPSEPDAFLIVAGMAGTTCSAMVFIMRSIVVAEKGWTGKDLKLGRVDALISSGMMLLLSASVMACAAGTLYLIGQPVERAVDMVKTLEPLAGKFAISLFVIGIIGAGISTLFPIVLVAPWLLCDYLGIPRNIKSPMFRTLAGLSLLICLTIPIFGGSPVWIMVASQAFQALLLPVITIPILLLLNRKDLMGENKAGFGLNLGLWATLIFGLVTGYAGILGLLDPLEKLFQ</sequence>
<feature type="transmembrane region" description="Helical" evidence="6">
    <location>
        <begin position="282"/>
        <end position="311"/>
    </location>
</feature>
<evidence type="ECO:0000256" key="3">
    <source>
        <dbReference type="ARBA" id="ARBA00022692"/>
    </source>
</evidence>
<dbReference type="EMBL" id="MFIX01000238">
    <property type="protein sequence ID" value="OGG00849.1"/>
    <property type="molecule type" value="Genomic_DNA"/>
</dbReference>
<comment type="caution">
    <text evidence="7">The sequence shown here is derived from an EMBL/GenBank/DDBJ whole genome shotgun (WGS) entry which is preliminary data.</text>
</comment>
<dbReference type="NCBIfam" id="NF037982">
    <property type="entry name" value="Nramp_1"/>
    <property type="match status" value="1"/>
</dbReference>
<dbReference type="PANTHER" id="PTHR11706:SF33">
    <property type="entry name" value="NATURAL RESISTANCE-ASSOCIATED MACROPHAGE PROTEIN 2"/>
    <property type="match status" value="1"/>
</dbReference>
<evidence type="ECO:0000313" key="8">
    <source>
        <dbReference type="Proteomes" id="UP000179129"/>
    </source>
</evidence>